<reference evidence="9" key="1">
    <citation type="journal article" date="2014" name="Int. J. Syst. Evol. Microbiol.">
        <title>Complete genome sequence of Corynebacterium casei LMG S-19264T (=DSM 44701T), isolated from a smear-ripened cheese.</title>
        <authorList>
            <consortium name="US DOE Joint Genome Institute (JGI-PGF)"/>
            <person name="Walter F."/>
            <person name="Albersmeier A."/>
            <person name="Kalinowski J."/>
            <person name="Ruckert C."/>
        </authorList>
    </citation>
    <scope>NUCLEOTIDE SEQUENCE</scope>
    <source>
        <strain evidence="9">CCM 7664</strain>
    </source>
</reference>
<dbReference type="Pfam" id="PF13860">
    <property type="entry name" value="FlgD_ig"/>
    <property type="match status" value="1"/>
</dbReference>
<organism evidence="9 10">
    <name type="scientific">Oxalicibacterium solurbis</name>
    <dbReference type="NCBI Taxonomy" id="69280"/>
    <lineage>
        <taxon>Bacteria</taxon>
        <taxon>Pseudomonadati</taxon>
        <taxon>Pseudomonadota</taxon>
        <taxon>Betaproteobacteria</taxon>
        <taxon>Burkholderiales</taxon>
        <taxon>Oxalobacteraceae</taxon>
        <taxon>Oxalicibacterium</taxon>
    </lineage>
</organism>
<evidence type="ECO:0000259" key="7">
    <source>
        <dbReference type="Pfam" id="PF13860"/>
    </source>
</evidence>
<dbReference type="InterPro" id="IPR025965">
    <property type="entry name" value="FlgD/Vpr_Ig-like"/>
</dbReference>
<keyword evidence="10" id="KW-1185">Reference proteome</keyword>
<protein>
    <recommendedName>
        <fullName evidence="2 5">Basal-body rod modification protein FlgD</fullName>
    </recommendedName>
</protein>
<evidence type="ECO:0000256" key="4">
    <source>
        <dbReference type="ARBA" id="ARBA00024746"/>
    </source>
</evidence>
<dbReference type="Gene3D" id="2.30.30.910">
    <property type="match status" value="1"/>
</dbReference>
<comment type="caution">
    <text evidence="9">The sequence shown here is derived from an EMBL/GenBank/DDBJ whole genome shotgun (WGS) entry which is preliminary data.</text>
</comment>
<keyword evidence="3 5" id="KW-1005">Bacterial flagellum biogenesis</keyword>
<name>A0A8J3F4Z3_9BURK</name>
<dbReference type="AlphaFoldDB" id="A0A8J3F4Z3"/>
<feature type="region of interest" description="Disordered" evidence="6">
    <location>
        <begin position="1"/>
        <end position="28"/>
    </location>
</feature>
<dbReference type="RefSeq" id="WP_188419148.1">
    <property type="nucleotide sequence ID" value="NZ_BMDP01000001.1"/>
</dbReference>
<feature type="domain" description="FlgD/Vpr Ig-like" evidence="7">
    <location>
        <begin position="105"/>
        <end position="178"/>
    </location>
</feature>
<dbReference type="EMBL" id="BMDP01000001">
    <property type="protein sequence ID" value="GGI53056.1"/>
    <property type="molecule type" value="Genomic_DNA"/>
</dbReference>
<dbReference type="Pfam" id="PF03963">
    <property type="entry name" value="FlgD"/>
    <property type="match status" value="1"/>
</dbReference>
<dbReference type="InterPro" id="IPR005648">
    <property type="entry name" value="FlgD"/>
</dbReference>
<dbReference type="Proteomes" id="UP000627205">
    <property type="component" value="Unassembled WGS sequence"/>
</dbReference>
<dbReference type="Gene3D" id="2.60.40.4070">
    <property type="match status" value="1"/>
</dbReference>
<comment type="similarity">
    <text evidence="1 5">Belongs to the FlgD family.</text>
</comment>
<accession>A0A8J3F4Z3</accession>
<evidence type="ECO:0000256" key="1">
    <source>
        <dbReference type="ARBA" id="ARBA00010577"/>
    </source>
</evidence>
<evidence type="ECO:0000256" key="3">
    <source>
        <dbReference type="ARBA" id="ARBA00022795"/>
    </source>
</evidence>
<evidence type="ECO:0000256" key="6">
    <source>
        <dbReference type="SAM" id="MobiDB-lite"/>
    </source>
</evidence>
<feature type="domain" description="FlgD Tudor-like" evidence="8">
    <location>
        <begin position="88"/>
        <end position="219"/>
    </location>
</feature>
<evidence type="ECO:0000313" key="9">
    <source>
        <dbReference type="EMBL" id="GGI53056.1"/>
    </source>
</evidence>
<feature type="compositionally biased region" description="Polar residues" evidence="6">
    <location>
        <begin position="1"/>
        <end position="11"/>
    </location>
</feature>
<evidence type="ECO:0000259" key="8">
    <source>
        <dbReference type="Pfam" id="PF13861"/>
    </source>
</evidence>
<dbReference type="InterPro" id="IPR025963">
    <property type="entry name" value="FLgD_Tudor"/>
</dbReference>
<evidence type="ECO:0000256" key="2">
    <source>
        <dbReference type="ARBA" id="ARBA00016013"/>
    </source>
</evidence>
<comment type="function">
    <text evidence="4 5">Required for flagellar hook formation. May act as a scaffolding protein.</text>
</comment>
<evidence type="ECO:0000256" key="5">
    <source>
        <dbReference type="RuleBase" id="RU362076"/>
    </source>
</evidence>
<gene>
    <name evidence="9" type="primary">flgD</name>
    <name evidence="9" type="ORF">GCM10011430_02300</name>
</gene>
<sequence>MSAVTNDTTAPSWVDAMSPKTSGSKSDVEDIQDRFMTLLLTQMQNQDPLNPMDNSQMTSQLAQLSTVTGIDKVNTTLQSLIGTFQSGQSMQAASLIGHGVLASGDKMALSEGQALLGANFPQDVDSATLTIKDESGNVVQTLDLGAQKAGSIPLLWDGKMADGSDAPDGNYTFEVQASLNGNNVSVEELQFGMVTTVSMGSDGMKINVPGLGALDYSDIHQIL</sequence>
<evidence type="ECO:0000313" key="10">
    <source>
        <dbReference type="Proteomes" id="UP000627205"/>
    </source>
</evidence>
<dbReference type="GO" id="GO:0044781">
    <property type="term" value="P:bacterial-type flagellum organization"/>
    <property type="evidence" value="ECO:0007669"/>
    <property type="project" value="UniProtKB-UniRule"/>
</dbReference>
<dbReference type="Pfam" id="PF13861">
    <property type="entry name" value="FLgD_tudor"/>
    <property type="match status" value="1"/>
</dbReference>
<reference evidence="9" key="2">
    <citation type="submission" date="2020-09" db="EMBL/GenBank/DDBJ databases">
        <authorList>
            <person name="Sun Q."/>
            <person name="Sedlacek I."/>
        </authorList>
    </citation>
    <scope>NUCLEOTIDE SEQUENCE</scope>
    <source>
        <strain evidence="9">CCM 7664</strain>
    </source>
</reference>
<proteinExistence type="inferred from homology"/>